<feature type="region of interest" description="Disordered" evidence="3">
    <location>
        <begin position="1410"/>
        <end position="1490"/>
    </location>
</feature>
<dbReference type="CDD" id="cd12435">
    <property type="entry name" value="RRM_GW182_like"/>
    <property type="match status" value="1"/>
</dbReference>
<evidence type="ECO:0000313" key="5">
    <source>
        <dbReference type="EMBL" id="KZC13224.1"/>
    </source>
</evidence>
<feature type="compositionally biased region" description="Basic and acidic residues" evidence="3">
    <location>
        <begin position="497"/>
        <end position="521"/>
    </location>
</feature>
<feature type="region of interest" description="Disordered" evidence="3">
    <location>
        <begin position="886"/>
        <end position="925"/>
    </location>
</feature>
<feature type="compositionally biased region" description="Low complexity" evidence="3">
    <location>
        <begin position="886"/>
        <end position="902"/>
    </location>
</feature>
<feature type="region of interest" description="Disordered" evidence="3">
    <location>
        <begin position="1024"/>
        <end position="1043"/>
    </location>
</feature>
<evidence type="ECO:0000256" key="2">
    <source>
        <dbReference type="PROSITE-ProRule" id="PRU00176"/>
    </source>
</evidence>
<feature type="region of interest" description="Disordered" evidence="3">
    <location>
        <begin position="192"/>
        <end position="364"/>
    </location>
</feature>
<feature type="compositionally biased region" description="Polar residues" evidence="3">
    <location>
        <begin position="903"/>
        <end position="925"/>
    </location>
</feature>
<name>A0A154PP42_DUFNO</name>
<dbReference type="PROSITE" id="PS50102">
    <property type="entry name" value="RRM"/>
    <property type="match status" value="1"/>
</dbReference>
<evidence type="ECO:0000313" key="6">
    <source>
        <dbReference type="Proteomes" id="UP000076502"/>
    </source>
</evidence>
<feature type="compositionally biased region" description="Polar residues" evidence="3">
    <location>
        <begin position="1441"/>
        <end position="1478"/>
    </location>
</feature>
<dbReference type="SUPFAM" id="SSF54928">
    <property type="entry name" value="RNA-binding domain, RBD"/>
    <property type="match status" value="1"/>
</dbReference>
<dbReference type="GO" id="GO:0005654">
    <property type="term" value="C:nucleoplasm"/>
    <property type="evidence" value="ECO:0007669"/>
    <property type="project" value="TreeGrafter"/>
</dbReference>
<dbReference type="PANTHER" id="PTHR13020">
    <property type="entry name" value="TRINUCLEOTIDE REPEAT-CONTAINING GENE 6"/>
    <property type="match status" value="1"/>
</dbReference>
<dbReference type="OrthoDB" id="5919166at2759"/>
<feature type="region of interest" description="Disordered" evidence="3">
    <location>
        <begin position="380"/>
        <end position="521"/>
    </location>
</feature>
<dbReference type="InterPro" id="IPR009060">
    <property type="entry name" value="UBA-like_sf"/>
</dbReference>
<feature type="region of interest" description="Disordered" evidence="3">
    <location>
        <begin position="566"/>
        <end position="585"/>
    </location>
</feature>
<dbReference type="Proteomes" id="UP000076502">
    <property type="component" value="Unassembled WGS sequence"/>
</dbReference>
<dbReference type="GO" id="GO:0003723">
    <property type="term" value="F:RNA binding"/>
    <property type="evidence" value="ECO:0007669"/>
    <property type="project" value="UniProtKB-UniRule"/>
</dbReference>
<feature type="region of interest" description="Disordered" evidence="3">
    <location>
        <begin position="1093"/>
        <end position="1156"/>
    </location>
</feature>
<dbReference type="Gene3D" id="3.30.70.330">
    <property type="match status" value="1"/>
</dbReference>
<proteinExistence type="predicted"/>
<dbReference type="InterPro" id="IPR035979">
    <property type="entry name" value="RBD_domain_sf"/>
</dbReference>
<feature type="compositionally biased region" description="Polar residues" evidence="3">
    <location>
        <begin position="1093"/>
        <end position="1121"/>
    </location>
</feature>
<dbReference type="InterPro" id="IPR012677">
    <property type="entry name" value="Nucleotide-bd_a/b_plait_sf"/>
</dbReference>
<feature type="compositionally biased region" description="Polar residues" evidence="3">
    <location>
        <begin position="384"/>
        <end position="403"/>
    </location>
</feature>
<feature type="compositionally biased region" description="Polar residues" evidence="3">
    <location>
        <begin position="722"/>
        <end position="733"/>
    </location>
</feature>
<dbReference type="GO" id="GO:0035278">
    <property type="term" value="P:miRNA-mediated gene silencing by inhibition of translation"/>
    <property type="evidence" value="ECO:0007669"/>
    <property type="project" value="InterPro"/>
</dbReference>
<organism evidence="5 6">
    <name type="scientific">Dufourea novaeangliae</name>
    <name type="common">Sweat bee</name>
    <dbReference type="NCBI Taxonomy" id="178035"/>
    <lineage>
        <taxon>Eukaryota</taxon>
        <taxon>Metazoa</taxon>
        <taxon>Ecdysozoa</taxon>
        <taxon>Arthropoda</taxon>
        <taxon>Hexapoda</taxon>
        <taxon>Insecta</taxon>
        <taxon>Pterygota</taxon>
        <taxon>Neoptera</taxon>
        <taxon>Endopterygota</taxon>
        <taxon>Hymenoptera</taxon>
        <taxon>Apocrita</taxon>
        <taxon>Aculeata</taxon>
        <taxon>Apoidea</taxon>
        <taxon>Anthophila</taxon>
        <taxon>Halictidae</taxon>
        <taxon>Rophitinae</taxon>
        <taxon>Dufourea</taxon>
    </lineage>
</organism>
<feature type="domain" description="RRM" evidence="4">
    <location>
        <begin position="1327"/>
        <end position="1399"/>
    </location>
</feature>
<feature type="compositionally biased region" description="Polar residues" evidence="3">
    <location>
        <begin position="460"/>
        <end position="474"/>
    </location>
</feature>
<protein>
    <submittedName>
        <fullName evidence="5">Protein Gawky</fullName>
    </submittedName>
</protein>
<sequence>MSGNISLGNLCDLYTFEETYKIHGTVGFNVDEKILIDSTFQTAQFLDSDELSTKVDAITENPDNSNQSQRCQDYSEDSQDSYDSLIASTGPRKIVGTKNVGVNDSDNEETETLMNSSTRGHLIDRARNLIAAFAEVSNGTLQAHKNDLKRVLSLLFGPVRDISDPNLAYKKRWGISVILGLAGGGESSLNNGGSTNWGSTQASTANNNNSNQSAWGGASGNPSGNSGNSGNWSGSNVNRSVSGNPNSSQNQGPLGGQNIPGNVNKMNNPNQQSNQQSGPPTSQSSGTSQGGQNNNQWPQGMSNNPGGPGQNPSVPNNNNTVQQQQQQQQSNTSSNNNQPNNQGQGSVNSSNTSTSNNPSTKQQLEQLNTMREALFSQDGWGRQHVNQDTNWDVPTTPEPNSSKDAVPVWKPPVNTGTDLWEANIRNGGQPPPQQQPKTPWGHTPATNIGGTWGEDDEAADSSNMWTGAPTSSQPNTAGGQWTTGGTGNQAGSNWGDPRIDHRDPRDLRSVDPRDVRDHRDHRMSLDPREHIRVMDPMARDPRMTDIRGDPRGISGRLNGANADTMWGQPPGPPHHQMGHQHPSGPPTKMLNPSSINQWAAPPPKDIMSGKPSGWEEPSPPTQRRNVPNYDDGTSLWGNAAANHRTIPPGSKVTQWKDLPTPNVARGGIQCPPGMPQNRMSGQPGMKPDVSGPMWGHPGAPGGRNGSWTEGPHDTSSWDDPKTPSTWNEAQLNPGTWGGPSAHKPKPMGPAGSWADADMDHSPSWAHPTKPTLTKEVIWNSREFRYLCDLGFKKDDVEVALRNREMNREEALELLSQLRPLDQWRRHDSHSTYDPTNQATTAPAYPRFNHVAQQMSFPPGAGVGSGNAAGSVGGSVASASLLKLQQQQQQQQQQATVPLQQQQPSGNAPQPPFNQASRTPQNQPSTQQLRMLVQQIQLAVQEGYLNHQILNQPLAPQTLILLNQLLQQIKVLQQLHQQHSVQSTVKGNGQSVLQISVQITKTKQQIANLQNQIAVQQATYMKQQQQQQQQQQHPAPQSQSSEYYKSTVHDPMSALQNSFTELTMNKEPPINQQQSRLNQWKLPSLDKDGELVSNEFSRAPGTTSKPAATSAGLTQSHSSPNMNPLLGQGDGTWSTRLGESGWPDPGNTDSTDGKEWQPTGAAAFTDLVPEFEPGKPWKGTQMKSIEDDPSITPGSVVRSPLSLATIKDPDAIFSLSSKTSPPPPQQPTNLDTSIPSLSNSTWTFNPPASTPSVFTSSKNTWGESAPPPTAVTSELWGAPISKVRGPPPGLSSKAAGNTSNGWTGLGTVSRSSSSWALQSSTNTSWVSTWLLLKNLTPQIDGSTLKTLCMQHGPVLDFRLFLNHGIALTKYSSRDEAVKAQGALNNCVLGNTTIFAEYPADSEVHALLQQLGHGGQQQTGATAGAGWGLRPSNKTGPPPDTWGGSSSQLWGAPPSSNSLWSNASIDNNDQQRATPSSLNSYLPGDLLGGESM</sequence>
<feature type="compositionally biased region" description="Gly residues" evidence="3">
    <location>
        <begin position="1410"/>
        <end position="1425"/>
    </location>
</feature>
<dbReference type="InterPro" id="IPR026805">
    <property type="entry name" value="GW182_M_dom"/>
</dbReference>
<dbReference type="Pfam" id="PF00076">
    <property type="entry name" value="RRM_1"/>
    <property type="match status" value="1"/>
</dbReference>
<dbReference type="STRING" id="178035.A0A154PP42"/>
<evidence type="ECO:0000259" key="4">
    <source>
        <dbReference type="PROSITE" id="PS50102"/>
    </source>
</evidence>
<feature type="region of interest" description="Disordered" evidence="3">
    <location>
        <begin position="602"/>
        <end position="628"/>
    </location>
</feature>
<keyword evidence="1 2" id="KW-0694">RNA-binding</keyword>
<evidence type="ECO:0000256" key="1">
    <source>
        <dbReference type="ARBA" id="ARBA00022884"/>
    </source>
</evidence>
<evidence type="ECO:0000256" key="3">
    <source>
        <dbReference type="SAM" id="MobiDB-lite"/>
    </source>
</evidence>
<accession>A0A154PP42</accession>
<dbReference type="PANTHER" id="PTHR13020:SF25">
    <property type="entry name" value="PROTEIN GAWKY"/>
    <property type="match status" value="1"/>
</dbReference>
<dbReference type="InterPro" id="IPR000504">
    <property type="entry name" value="RRM_dom"/>
</dbReference>
<dbReference type="InterPro" id="IPR033503">
    <property type="entry name" value="GW182_RRM"/>
</dbReference>
<dbReference type="EMBL" id="KQ434996">
    <property type="protein sequence ID" value="KZC13224.1"/>
    <property type="molecule type" value="Genomic_DNA"/>
</dbReference>
<feature type="region of interest" description="Disordered" evidence="3">
    <location>
        <begin position="674"/>
        <end position="756"/>
    </location>
</feature>
<feature type="compositionally biased region" description="Polar residues" evidence="3">
    <location>
        <begin position="1032"/>
        <end position="1043"/>
    </location>
</feature>
<dbReference type="Pfam" id="PF12938">
    <property type="entry name" value="M_domain"/>
    <property type="match status" value="1"/>
</dbReference>
<keyword evidence="6" id="KW-1185">Reference proteome</keyword>
<dbReference type="GO" id="GO:0060213">
    <property type="term" value="P:positive regulation of nuclear-transcribed mRNA poly(A) tail shortening"/>
    <property type="evidence" value="ECO:0007669"/>
    <property type="project" value="TreeGrafter"/>
</dbReference>
<reference evidence="5 6" key="1">
    <citation type="submission" date="2015-07" db="EMBL/GenBank/DDBJ databases">
        <title>The genome of Dufourea novaeangliae.</title>
        <authorList>
            <person name="Pan H."/>
            <person name="Kapheim K."/>
        </authorList>
    </citation>
    <scope>NUCLEOTIDE SEQUENCE [LARGE SCALE GENOMIC DNA]</scope>
    <source>
        <strain evidence="5">0120121106</strain>
        <tissue evidence="5">Whole body</tissue>
    </source>
</reference>
<dbReference type="InterPro" id="IPR052068">
    <property type="entry name" value="GW182_domain"/>
</dbReference>
<gene>
    <name evidence="5" type="ORF">WN55_05922</name>
</gene>
<dbReference type="SUPFAM" id="SSF46934">
    <property type="entry name" value="UBA-like"/>
    <property type="match status" value="1"/>
</dbReference>
<feature type="compositionally biased region" description="Low complexity" evidence="3">
    <location>
        <begin position="192"/>
        <end position="248"/>
    </location>
</feature>
<feature type="compositionally biased region" description="Low complexity" evidence="3">
    <location>
        <begin position="267"/>
        <end position="360"/>
    </location>
</feature>
<dbReference type="GO" id="GO:0000932">
    <property type="term" value="C:P-body"/>
    <property type="evidence" value="ECO:0007669"/>
    <property type="project" value="TreeGrafter"/>
</dbReference>